<evidence type="ECO:0000256" key="6">
    <source>
        <dbReference type="ARBA" id="ARBA00022833"/>
    </source>
</evidence>
<dbReference type="GO" id="GO:0016743">
    <property type="term" value="F:carboxyl- or carbamoyltransferase activity"/>
    <property type="evidence" value="ECO:0007669"/>
    <property type="project" value="InterPro"/>
</dbReference>
<keyword evidence="6" id="KW-0862">Zinc</keyword>
<evidence type="ECO:0000256" key="2">
    <source>
        <dbReference type="ARBA" id="ARBA00008097"/>
    </source>
</evidence>
<proteinExistence type="inferred from homology"/>
<dbReference type="InterPro" id="IPR041440">
    <property type="entry name" value="HypF_C"/>
</dbReference>
<accession>A0AA48M2N0</accession>
<evidence type="ECO:0000256" key="1">
    <source>
        <dbReference type="ARBA" id="ARBA00004711"/>
    </source>
</evidence>
<evidence type="ECO:0000256" key="5">
    <source>
        <dbReference type="ARBA" id="ARBA00022771"/>
    </source>
</evidence>
<dbReference type="InterPro" id="IPR036046">
    <property type="entry name" value="Acylphosphatase-like_dom_sf"/>
</dbReference>
<dbReference type="InterPro" id="IPR006070">
    <property type="entry name" value="Sua5-like_dom"/>
</dbReference>
<dbReference type="NCBIfam" id="TIGR00143">
    <property type="entry name" value="hypF"/>
    <property type="match status" value="1"/>
</dbReference>
<dbReference type="Pfam" id="PF22521">
    <property type="entry name" value="HypF_C_2"/>
    <property type="match status" value="1"/>
</dbReference>
<dbReference type="PROSITE" id="PS51160">
    <property type="entry name" value="ACYLPHOSPHATASE_3"/>
    <property type="match status" value="1"/>
</dbReference>
<evidence type="ECO:0000256" key="4">
    <source>
        <dbReference type="ARBA" id="ARBA00022723"/>
    </source>
</evidence>
<dbReference type="PANTHER" id="PTHR42959">
    <property type="entry name" value="CARBAMOYLTRANSFERASE"/>
    <property type="match status" value="1"/>
</dbReference>
<dbReference type="InterPro" id="IPR017945">
    <property type="entry name" value="DHBP_synth_RibB-like_a/b_dom"/>
</dbReference>
<organism evidence="10">
    <name type="scientific">freshwater sediment metagenome</name>
    <dbReference type="NCBI Taxonomy" id="556182"/>
    <lineage>
        <taxon>unclassified sequences</taxon>
        <taxon>metagenomes</taxon>
        <taxon>ecological metagenomes</taxon>
    </lineage>
</organism>
<dbReference type="SUPFAM" id="SSF54975">
    <property type="entry name" value="Acylphosphatase/BLUF domain-like"/>
    <property type="match status" value="1"/>
</dbReference>
<dbReference type="PIRSF" id="PIRSF006256">
    <property type="entry name" value="CMPcnvr_hdrg_mat"/>
    <property type="match status" value="1"/>
</dbReference>
<dbReference type="GO" id="GO:0008270">
    <property type="term" value="F:zinc ion binding"/>
    <property type="evidence" value="ECO:0007669"/>
    <property type="project" value="UniProtKB-KW"/>
</dbReference>
<evidence type="ECO:0000259" key="8">
    <source>
        <dbReference type="PROSITE" id="PS51160"/>
    </source>
</evidence>
<dbReference type="SUPFAM" id="SSF55821">
    <property type="entry name" value="YrdC/RibB"/>
    <property type="match status" value="1"/>
</dbReference>
<dbReference type="EC" id="6.2.-.-" evidence="10"/>
<sequence>MNIACTAAISESKETVVRLRLRVRGAVQGVGFRPFACGIAARFSLTGFVRNDAEGVLLEVEGARAPDFLTILRDEAPPLARIDAIDVERIVPKRDEDRFSIIESASGRSRTRIVADAATCPACLDELFDSKSRFHLYPFISCTDCGPRFTISRSLPYDRARTSMAGFPLCADCAADYKDPTNRRFHAETIACAVCGPRLEHDPVAIVTLLRAGGVVAVKGIGGYHLMCDARNERAVTELRRRKGRDARPFAVMAANVASVDLFAAPTDAERALLRHRSSPIVLVELKFALAASVAPGLRRIGVVLPYAPLHHLLFHVAAGSPQHNDWREAAQDFVLVATSANPGGEPLVIDDADAQRRLQGVADLVVGHDRAIVTRADDSVMAVIDHAPAFLRRARGFVPEPIDLGSEGPSVIAVGGHLKATVTVTRGREAFVSQHIGDLDDAESIRFFEETIRHLTSILDITPEVAACDLHPDFFSTRYAEETNLPLIRVQHHAAHIAAIAAEHGICEPILGVALDGYGMGEDGGAWGGELILLDGATWKRLGHLAPLALPGGDRAAREAWRMGVAALASIGRLDLAATLFPAAPPAAKIAESLRRGTSPQTTSMGRLFDAAAALSGVCLEQRYEGQAAMAFEALVETPRRMEGSFRLTQGVIDFSPLLSFLATERPGPREAAESFHGALIEGCADWVEAAAEASAVRRVALGGGCFMNRILAEGLSDSLRARGLAPLLARSLPCNDGGLSLGQAAFARVAVKNSEMEKENAECA</sequence>
<protein>
    <submittedName>
        <fullName evidence="10">Carbamoyltransferase HypF</fullName>
        <ecNumber evidence="10">6.2.-.-</ecNumber>
    </submittedName>
</protein>
<evidence type="ECO:0000256" key="7">
    <source>
        <dbReference type="ARBA" id="ARBA00048220"/>
    </source>
</evidence>
<dbReference type="InterPro" id="IPR051060">
    <property type="entry name" value="Carbamoyltrans_HypF-like"/>
</dbReference>
<dbReference type="Pfam" id="PF17788">
    <property type="entry name" value="HypF_C"/>
    <property type="match status" value="1"/>
</dbReference>
<comment type="catalytic activity">
    <reaction evidence="7">
        <text>C-terminal L-cysteinyl-[HypE protein] + carbamoyl phosphate + ATP + H2O = C-terminal S-carboxamide-L-cysteinyl-[HypE protein] + AMP + phosphate + diphosphate + H(+)</text>
        <dbReference type="Rhea" id="RHEA:55636"/>
        <dbReference type="Rhea" id="RHEA-COMP:14247"/>
        <dbReference type="Rhea" id="RHEA-COMP:14392"/>
        <dbReference type="ChEBI" id="CHEBI:15377"/>
        <dbReference type="ChEBI" id="CHEBI:15378"/>
        <dbReference type="ChEBI" id="CHEBI:30616"/>
        <dbReference type="ChEBI" id="CHEBI:33019"/>
        <dbReference type="ChEBI" id="CHEBI:43474"/>
        <dbReference type="ChEBI" id="CHEBI:58228"/>
        <dbReference type="ChEBI" id="CHEBI:76913"/>
        <dbReference type="ChEBI" id="CHEBI:139126"/>
        <dbReference type="ChEBI" id="CHEBI:456215"/>
    </reaction>
</comment>
<keyword evidence="5" id="KW-0863">Zinc-finger</keyword>
<feature type="domain" description="YrdC-like" evidence="9">
    <location>
        <begin position="200"/>
        <end position="397"/>
    </location>
</feature>
<name>A0AA48M2N0_9ZZZZ</name>
<comment type="similarity">
    <text evidence="2">Belongs to the carbamoyltransferase HypF family.</text>
</comment>
<dbReference type="InterPro" id="IPR017968">
    <property type="entry name" value="Acylphosphatase_CS"/>
</dbReference>
<dbReference type="InterPro" id="IPR001792">
    <property type="entry name" value="Acylphosphatase-like_dom"/>
</dbReference>
<dbReference type="GO" id="GO:0016874">
    <property type="term" value="F:ligase activity"/>
    <property type="evidence" value="ECO:0007669"/>
    <property type="project" value="UniProtKB-KW"/>
</dbReference>
<dbReference type="Pfam" id="PF01300">
    <property type="entry name" value="Sua5_yciO_yrdC"/>
    <property type="match status" value="1"/>
</dbReference>
<gene>
    <name evidence="10" type="primary">hypF</name>
    <name evidence="10" type="ORF">AMST5_02829</name>
</gene>
<evidence type="ECO:0000313" key="10">
    <source>
        <dbReference type="EMBL" id="CAJ0876893.1"/>
    </source>
</evidence>
<dbReference type="AlphaFoldDB" id="A0AA48M2N0"/>
<dbReference type="Gene3D" id="3.30.110.120">
    <property type="match status" value="1"/>
</dbReference>
<dbReference type="Gene3D" id="3.30.420.360">
    <property type="match status" value="1"/>
</dbReference>
<dbReference type="GO" id="GO:0003725">
    <property type="term" value="F:double-stranded RNA binding"/>
    <property type="evidence" value="ECO:0007669"/>
    <property type="project" value="InterPro"/>
</dbReference>
<evidence type="ECO:0000259" key="9">
    <source>
        <dbReference type="PROSITE" id="PS51163"/>
    </source>
</evidence>
<keyword evidence="3 10" id="KW-0436">Ligase</keyword>
<reference evidence="10" key="1">
    <citation type="submission" date="2023-07" db="EMBL/GenBank/DDBJ databases">
        <authorList>
            <person name="Pelsma A.J. K."/>
        </authorList>
    </citation>
    <scope>NUCLEOTIDE SEQUENCE</scope>
</reference>
<dbReference type="EMBL" id="OY288114">
    <property type="protein sequence ID" value="CAJ0876893.1"/>
    <property type="molecule type" value="Genomic_DNA"/>
</dbReference>
<dbReference type="GO" id="GO:0051604">
    <property type="term" value="P:protein maturation"/>
    <property type="evidence" value="ECO:0007669"/>
    <property type="project" value="TreeGrafter"/>
</dbReference>
<dbReference type="Gene3D" id="3.30.420.40">
    <property type="match status" value="1"/>
</dbReference>
<dbReference type="PROSITE" id="PS51163">
    <property type="entry name" value="YRDC"/>
    <property type="match status" value="1"/>
</dbReference>
<comment type="pathway">
    <text evidence="1">Protein modification; [NiFe] hydrogenase maturation.</text>
</comment>
<feature type="domain" description="Acylphosphatase-like" evidence="8">
    <location>
        <begin position="18"/>
        <end position="103"/>
    </location>
</feature>
<dbReference type="PROSITE" id="PS00150">
    <property type="entry name" value="ACYLPHOSPHATASE_1"/>
    <property type="match status" value="1"/>
</dbReference>
<dbReference type="Pfam" id="PF07503">
    <property type="entry name" value="zf-HYPF"/>
    <property type="match status" value="2"/>
</dbReference>
<dbReference type="InterPro" id="IPR055128">
    <property type="entry name" value="HypF_C_2"/>
</dbReference>
<dbReference type="PANTHER" id="PTHR42959:SF1">
    <property type="entry name" value="CARBAMOYLTRANSFERASE HYPF"/>
    <property type="match status" value="1"/>
</dbReference>
<dbReference type="Pfam" id="PF00708">
    <property type="entry name" value="Acylphosphatase"/>
    <property type="match status" value="1"/>
</dbReference>
<dbReference type="Gene3D" id="3.90.870.50">
    <property type="match status" value="1"/>
</dbReference>
<dbReference type="InterPro" id="IPR011125">
    <property type="entry name" value="Znf_HypF"/>
</dbReference>
<dbReference type="InterPro" id="IPR004421">
    <property type="entry name" value="Carbamoyltransferase_HypF"/>
</dbReference>
<evidence type="ECO:0000256" key="3">
    <source>
        <dbReference type="ARBA" id="ARBA00022598"/>
    </source>
</evidence>
<keyword evidence="4" id="KW-0479">Metal-binding</keyword>